<name>A0A420VV95_9SPHI</name>
<reference evidence="2 3" key="1">
    <citation type="submission" date="2018-10" db="EMBL/GenBank/DDBJ databases">
        <title>Sphingobacterium sp. M05W1-28.</title>
        <authorList>
            <person name="Cai H."/>
        </authorList>
    </citation>
    <scope>NUCLEOTIDE SEQUENCE [LARGE SCALE GENOMIC DNA]</scope>
    <source>
        <strain evidence="2 3">M05W1-28</strain>
    </source>
</reference>
<dbReference type="GO" id="GO:0005975">
    <property type="term" value="P:carbohydrate metabolic process"/>
    <property type="evidence" value="ECO:0007669"/>
    <property type="project" value="InterPro"/>
</dbReference>
<keyword evidence="3" id="KW-1185">Reference proteome</keyword>
<comment type="caution">
    <text evidence="2">The sequence shown here is derived from an EMBL/GenBank/DDBJ whole genome shotgun (WGS) entry which is preliminary data.</text>
</comment>
<keyword evidence="1" id="KW-0378">Hydrolase</keyword>
<dbReference type="Gene3D" id="1.50.10.10">
    <property type="match status" value="1"/>
</dbReference>
<dbReference type="GO" id="GO:0016787">
    <property type="term" value="F:hydrolase activity"/>
    <property type="evidence" value="ECO:0007669"/>
    <property type="project" value="UniProtKB-KW"/>
</dbReference>
<organism evidence="2 3">
    <name type="scientific">Sphingobacterium puteale</name>
    <dbReference type="NCBI Taxonomy" id="2420510"/>
    <lineage>
        <taxon>Bacteria</taxon>
        <taxon>Pseudomonadati</taxon>
        <taxon>Bacteroidota</taxon>
        <taxon>Sphingobacteriia</taxon>
        <taxon>Sphingobacteriales</taxon>
        <taxon>Sphingobacteriaceae</taxon>
        <taxon>Sphingobacterium</taxon>
    </lineage>
</organism>
<dbReference type="EMBL" id="RBWS01000014">
    <property type="protein sequence ID" value="RKO70185.1"/>
    <property type="molecule type" value="Genomic_DNA"/>
</dbReference>
<evidence type="ECO:0000256" key="1">
    <source>
        <dbReference type="ARBA" id="ARBA00022801"/>
    </source>
</evidence>
<dbReference type="RefSeq" id="WP_121125743.1">
    <property type="nucleotide sequence ID" value="NZ_RBWS01000014.1"/>
</dbReference>
<dbReference type="AlphaFoldDB" id="A0A420VV95"/>
<gene>
    <name evidence="2" type="ORF">D7322_18605</name>
</gene>
<sequence length="97" mass="11025">MYPHALDDAGCMCAAMIKAPHGRTLPLDMKPAIANYIDYILTKEFRLKDGTLARNRPQPKTLCLDDLYMSLPTLAQRGYLCRYRHGLRSGISKRIPM</sequence>
<dbReference type="InterPro" id="IPR012341">
    <property type="entry name" value="6hp_glycosidase-like_sf"/>
</dbReference>
<evidence type="ECO:0000313" key="3">
    <source>
        <dbReference type="Proteomes" id="UP000282423"/>
    </source>
</evidence>
<proteinExistence type="predicted"/>
<evidence type="ECO:0000313" key="2">
    <source>
        <dbReference type="EMBL" id="RKO70185.1"/>
    </source>
</evidence>
<dbReference type="Proteomes" id="UP000282423">
    <property type="component" value="Unassembled WGS sequence"/>
</dbReference>
<dbReference type="Pfam" id="PF07470">
    <property type="entry name" value="Glyco_hydro_88"/>
    <property type="match status" value="1"/>
</dbReference>
<protein>
    <submittedName>
        <fullName evidence="2">Uncharacterized protein</fullName>
    </submittedName>
</protein>
<accession>A0A420VV95</accession>
<dbReference type="OrthoDB" id="9807186at2"/>
<dbReference type="InterPro" id="IPR010905">
    <property type="entry name" value="Glyco_hydro_88"/>
</dbReference>